<dbReference type="EMBL" id="QVEV01000029">
    <property type="protein sequence ID" value="RGC12523.1"/>
    <property type="molecule type" value="Genomic_DNA"/>
</dbReference>
<keyword evidence="2" id="KW-0378">Hydrolase</keyword>
<sequence>MVHIYIDAEFDAVRINGRHCQMVVSLGAVLKREKHEETFYSLVCPKNFKRLTSVVRKMTHLKDRDIREAESFPVVLKNFMQWLQPYAQDSCKVYSFGPDDRRTLLQECERHHADSTLFREIIDLQKQISATVIFQNALVSATLSLDDLKTAYDIEGAVEHNALTDAHDLMRIHQASLKRNPNPEAVRGIVERKLAKQQEVARKQQEKLFHIMKERFSPYDTLECSITLYPEIVEQFHLWEERDRNFHINLQRKSILLDGKELSREHTKISMLVDINQKIPSVTLIFTQDSLVLEKKYLLQYRNATMVENILKRMLQHGNG</sequence>
<dbReference type="InterPro" id="IPR051274">
    <property type="entry name" value="3-5_Exoribonuclease"/>
</dbReference>
<feature type="domain" description="Exonuclease" evidence="1">
    <location>
        <begin position="2"/>
        <end position="182"/>
    </location>
</feature>
<evidence type="ECO:0000259" key="1">
    <source>
        <dbReference type="SMART" id="SM00479"/>
    </source>
</evidence>
<dbReference type="RefSeq" id="WP_117444092.1">
    <property type="nucleotide sequence ID" value="NZ_JAKNHC010000014.1"/>
</dbReference>
<keyword evidence="2" id="KW-0269">Exonuclease</keyword>
<dbReference type="SMART" id="SM00479">
    <property type="entry name" value="EXOIII"/>
    <property type="match status" value="1"/>
</dbReference>
<accession>A0A3E2VPT1</accession>
<gene>
    <name evidence="2" type="ORF">DXA38_16245</name>
</gene>
<keyword evidence="2" id="KW-0540">Nuclease</keyword>
<dbReference type="GO" id="GO:0004527">
    <property type="term" value="F:exonuclease activity"/>
    <property type="evidence" value="ECO:0007669"/>
    <property type="project" value="UniProtKB-KW"/>
</dbReference>
<reference evidence="2 3" key="1">
    <citation type="submission" date="2018-08" db="EMBL/GenBank/DDBJ databases">
        <title>A genome reference for cultivated species of the human gut microbiota.</title>
        <authorList>
            <person name="Zou Y."/>
            <person name="Xue W."/>
            <person name="Luo G."/>
        </authorList>
    </citation>
    <scope>NUCLEOTIDE SEQUENCE [LARGE SCALE GENOMIC DNA]</scope>
    <source>
        <strain evidence="2 3">OF01-2LB</strain>
    </source>
</reference>
<evidence type="ECO:0000313" key="3">
    <source>
        <dbReference type="Proteomes" id="UP000260025"/>
    </source>
</evidence>
<evidence type="ECO:0000313" key="2">
    <source>
        <dbReference type="EMBL" id="RGC12523.1"/>
    </source>
</evidence>
<dbReference type="GO" id="GO:0003676">
    <property type="term" value="F:nucleic acid binding"/>
    <property type="evidence" value="ECO:0007669"/>
    <property type="project" value="InterPro"/>
</dbReference>
<dbReference type="PANTHER" id="PTHR23044">
    <property type="entry name" value="3'-5' EXONUCLEASE ERI1-RELATED"/>
    <property type="match status" value="1"/>
</dbReference>
<protein>
    <submittedName>
        <fullName evidence="2">Exonuclease</fullName>
    </submittedName>
</protein>
<organism evidence="2 3">
    <name type="scientific">Clostridium innocuum</name>
    <dbReference type="NCBI Taxonomy" id="1522"/>
    <lineage>
        <taxon>Bacteria</taxon>
        <taxon>Bacillati</taxon>
        <taxon>Bacillota</taxon>
        <taxon>Clostridia</taxon>
        <taxon>Eubacteriales</taxon>
        <taxon>Clostridiaceae</taxon>
        <taxon>Clostridium</taxon>
    </lineage>
</organism>
<dbReference type="InterPro" id="IPR036397">
    <property type="entry name" value="RNaseH_sf"/>
</dbReference>
<dbReference type="InterPro" id="IPR013520">
    <property type="entry name" value="Ribonucl_H"/>
</dbReference>
<dbReference type="SUPFAM" id="SSF53098">
    <property type="entry name" value="Ribonuclease H-like"/>
    <property type="match status" value="1"/>
</dbReference>
<comment type="caution">
    <text evidence="2">The sequence shown here is derived from an EMBL/GenBank/DDBJ whole genome shotgun (WGS) entry which is preliminary data.</text>
</comment>
<dbReference type="Proteomes" id="UP000260025">
    <property type="component" value="Unassembled WGS sequence"/>
</dbReference>
<dbReference type="PANTHER" id="PTHR23044:SF61">
    <property type="entry name" value="3'-5' EXORIBONUCLEASE 1-RELATED"/>
    <property type="match status" value="1"/>
</dbReference>
<dbReference type="Pfam" id="PF00929">
    <property type="entry name" value="RNase_T"/>
    <property type="match status" value="1"/>
</dbReference>
<dbReference type="OrthoDB" id="159416at2"/>
<dbReference type="Gene3D" id="3.30.420.10">
    <property type="entry name" value="Ribonuclease H-like superfamily/Ribonuclease H"/>
    <property type="match status" value="1"/>
</dbReference>
<dbReference type="AlphaFoldDB" id="A0A3E2VPT1"/>
<dbReference type="InterPro" id="IPR012337">
    <property type="entry name" value="RNaseH-like_sf"/>
</dbReference>
<proteinExistence type="predicted"/>
<name>A0A3E2VPT1_CLOIN</name>